<protein>
    <submittedName>
        <fullName evidence="1">6900_t:CDS:1</fullName>
    </submittedName>
</protein>
<sequence>MCYNKNIGISKYQENLFEWCLEPAKNVNSREIGLDNREEVYLK</sequence>
<name>A0ABN7WID7_GIGMA</name>
<organism evidence="1 2">
    <name type="scientific">Gigaspora margarita</name>
    <dbReference type="NCBI Taxonomy" id="4874"/>
    <lineage>
        <taxon>Eukaryota</taxon>
        <taxon>Fungi</taxon>
        <taxon>Fungi incertae sedis</taxon>
        <taxon>Mucoromycota</taxon>
        <taxon>Glomeromycotina</taxon>
        <taxon>Glomeromycetes</taxon>
        <taxon>Diversisporales</taxon>
        <taxon>Gigasporaceae</taxon>
        <taxon>Gigaspora</taxon>
    </lineage>
</organism>
<comment type="caution">
    <text evidence="1">The sequence shown here is derived from an EMBL/GenBank/DDBJ whole genome shotgun (WGS) entry which is preliminary data.</text>
</comment>
<evidence type="ECO:0000313" key="2">
    <source>
        <dbReference type="Proteomes" id="UP000789901"/>
    </source>
</evidence>
<dbReference type="Proteomes" id="UP000789901">
    <property type="component" value="Unassembled WGS sequence"/>
</dbReference>
<evidence type="ECO:0000313" key="1">
    <source>
        <dbReference type="EMBL" id="CAG8832224.1"/>
    </source>
</evidence>
<dbReference type="EMBL" id="CAJVQB010044945">
    <property type="protein sequence ID" value="CAG8832224.1"/>
    <property type="molecule type" value="Genomic_DNA"/>
</dbReference>
<keyword evidence="2" id="KW-1185">Reference proteome</keyword>
<accession>A0ABN7WID7</accession>
<gene>
    <name evidence="1" type="ORF">GMARGA_LOCUS30960</name>
</gene>
<reference evidence="1 2" key="1">
    <citation type="submission" date="2021-06" db="EMBL/GenBank/DDBJ databases">
        <authorList>
            <person name="Kallberg Y."/>
            <person name="Tangrot J."/>
            <person name="Rosling A."/>
        </authorList>
    </citation>
    <scope>NUCLEOTIDE SEQUENCE [LARGE SCALE GENOMIC DNA]</scope>
    <source>
        <strain evidence="1 2">120-4 pot B 10/14</strain>
    </source>
</reference>
<proteinExistence type="predicted"/>
<feature type="non-terminal residue" evidence="1">
    <location>
        <position position="43"/>
    </location>
</feature>